<accession>A0A916J1Q6</accession>
<dbReference type="Proteomes" id="UP000742786">
    <property type="component" value="Unassembled WGS sequence"/>
</dbReference>
<comment type="caution">
    <text evidence="5">The sequence shown here is derived from an EMBL/GenBank/DDBJ whole genome shotgun (WGS) entry which is preliminary data.</text>
</comment>
<organism evidence="5 6">
    <name type="scientific">Georgfuchsia toluolica</name>
    <dbReference type="NCBI Taxonomy" id="424218"/>
    <lineage>
        <taxon>Bacteria</taxon>
        <taxon>Pseudomonadati</taxon>
        <taxon>Pseudomonadota</taxon>
        <taxon>Betaproteobacteria</taxon>
        <taxon>Nitrosomonadales</taxon>
        <taxon>Sterolibacteriaceae</taxon>
        <taxon>Georgfuchsia</taxon>
    </lineage>
</organism>
<feature type="domain" description="GGDEF" evidence="4">
    <location>
        <begin position="431"/>
        <end position="563"/>
    </location>
</feature>
<dbReference type="PROSITE" id="PS50887">
    <property type="entry name" value="GGDEF"/>
    <property type="match status" value="1"/>
</dbReference>
<dbReference type="PANTHER" id="PTHR45138">
    <property type="entry name" value="REGULATORY COMPONENTS OF SENSORY TRANSDUCTION SYSTEM"/>
    <property type="match status" value="1"/>
</dbReference>
<keyword evidence="3" id="KW-0175">Coiled coil</keyword>
<keyword evidence="6" id="KW-1185">Reference proteome</keyword>
<evidence type="ECO:0000256" key="2">
    <source>
        <dbReference type="ARBA" id="ARBA00034247"/>
    </source>
</evidence>
<evidence type="ECO:0000313" key="6">
    <source>
        <dbReference type="Proteomes" id="UP000742786"/>
    </source>
</evidence>
<reference evidence="5" key="1">
    <citation type="submission" date="2021-04" db="EMBL/GenBank/DDBJ databases">
        <authorList>
            <person name="Hornung B."/>
        </authorList>
    </citation>
    <scope>NUCLEOTIDE SEQUENCE</scope>
    <source>
        <strain evidence="5">G5G6</strain>
    </source>
</reference>
<dbReference type="InterPro" id="IPR029787">
    <property type="entry name" value="Nucleotide_cyclase"/>
</dbReference>
<feature type="coiled-coil region" evidence="3">
    <location>
        <begin position="373"/>
        <end position="400"/>
    </location>
</feature>
<dbReference type="Pfam" id="PF00990">
    <property type="entry name" value="GGDEF"/>
    <property type="match status" value="1"/>
</dbReference>
<dbReference type="GO" id="GO:0052621">
    <property type="term" value="F:diguanylate cyclase activity"/>
    <property type="evidence" value="ECO:0007669"/>
    <property type="project" value="UniProtKB-EC"/>
</dbReference>
<dbReference type="EC" id="2.7.7.65" evidence="1"/>
<sequence length="576" mass="64992">MMTTPVANQNISFEDATEVARKTLHQLVSKRVAPTPENYCQVYREIAGIDSATPSTPPQMENIAWGSVITELIKQLEARQVGWTAARKRKSLDRVLATPSPVVLHNRIIALIQSWSRSESSIGVPDLEVCSFASSAPLASMEASAPEINRTAIPPADVAYEFEIIASLRERFADILESVIAAQLEPDKALVAEANALAARIRQLDDRNKLPKLTRDLEKFRIHLDKRLKNDSGLRDGVLRLLSLLLDNIHELVVDDNWLQGQLALVRQVLADPDDIHLIEEAERALKEIVFKQAVLKHSLNDAKSTLKDMVSHFINQLDEMSQSTGFYHDKLKYYSKVIHETDDIATLSKVFDELRHETQQIQLDTQRSRDAIVTVRTRVEDADNKIRHLEAELVKASELVREDQLTGVLNRRGLDDAFQRELSRSKRNHSPLSIALLDLDNFKRLNDAHGHQAGDQALVHMAKLVKATVRPHDIIARYGGEEFLILLPDTRIEEAENVIKRLQRSLTKHFFLNNNERLLITFSAGVALQRPGETKESLVSRADDALYEAKRAGKNRVFTAPLIDPTPQDMPRIKN</sequence>
<evidence type="ECO:0000256" key="1">
    <source>
        <dbReference type="ARBA" id="ARBA00012528"/>
    </source>
</evidence>
<dbReference type="NCBIfam" id="TIGR00254">
    <property type="entry name" value="GGDEF"/>
    <property type="match status" value="1"/>
</dbReference>
<dbReference type="CDD" id="cd01949">
    <property type="entry name" value="GGDEF"/>
    <property type="match status" value="1"/>
</dbReference>
<dbReference type="RefSeq" id="WP_220634310.1">
    <property type="nucleotide sequence ID" value="NZ_CAJQUM010000001.1"/>
</dbReference>
<name>A0A916J1Q6_9PROT</name>
<keyword evidence="5" id="KW-0548">Nucleotidyltransferase</keyword>
<dbReference type="Gene3D" id="3.30.70.270">
    <property type="match status" value="1"/>
</dbReference>
<dbReference type="InterPro" id="IPR000160">
    <property type="entry name" value="GGDEF_dom"/>
</dbReference>
<gene>
    <name evidence="5" type="ORF">GTOL_10093</name>
</gene>
<dbReference type="EMBL" id="CAJQUM010000001">
    <property type="protein sequence ID" value="CAG4882211.1"/>
    <property type="molecule type" value="Genomic_DNA"/>
</dbReference>
<comment type="catalytic activity">
    <reaction evidence="2">
        <text>2 GTP = 3',3'-c-di-GMP + 2 diphosphate</text>
        <dbReference type="Rhea" id="RHEA:24898"/>
        <dbReference type="ChEBI" id="CHEBI:33019"/>
        <dbReference type="ChEBI" id="CHEBI:37565"/>
        <dbReference type="ChEBI" id="CHEBI:58805"/>
        <dbReference type="EC" id="2.7.7.65"/>
    </reaction>
</comment>
<dbReference type="InterPro" id="IPR043128">
    <property type="entry name" value="Rev_trsase/Diguanyl_cyclase"/>
</dbReference>
<dbReference type="FunFam" id="3.30.70.270:FF:000001">
    <property type="entry name" value="Diguanylate cyclase domain protein"/>
    <property type="match status" value="1"/>
</dbReference>
<dbReference type="InterPro" id="IPR050469">
    <property type="entry name" value="Diguanylate_Cyclase"/>
</dbReference>
<protein>
    <recommendedName>
        <fullName evidence="1">diguanylate cyclase</fullName>
        <ecNumber evidence="1">2.7.7.65</ecNumber>
    </recommendedName>
</protein>
<evidence type="ECO:0000313" key="5">
    <source>
        <dbReference type="EMBL" id="CAG4882211.1"/>
    </source>
</evidence>
<keyword evidence="5" id="KW-0808">Transferase</keyword>
<evidence type="ECO:0000259" key="4">
    <source>
        <dbReference type="PROSITE" id="PS50887"/>
    </source>
</evidence>
<dbReference type="SUPFAM" id="SSF55073">
    <property type="entry name" value="Nucleotide cyclase"/>
    <property type="match status" value="1"/>
</dbReference>
<dbReference type="AlphaFoldDB" id="A0A916J1Q6"/>
<evidence type="ECO:0000256" key="3">
    <source>
        <dbReference type="SAM" id="Coils"/>
    </source>
</evidence>
<dbReference type="SMART" id="SM00267">
    <property type="entry name" value="GGDEF"/>
    <property type="match status" value="1"/>
</dbReference>
<dbReference type="PANTHER" id="PTHR45138:SF9">
    <property type="entry name" value="DIGUANYLATE CYCLASE DGCM-RELATED"/>
    <property type="match status" value="1"/>
</dbReference>
<proteinExistence type="predicted"/>